<organism evidence="1 4">
    <name type="scientific">Antrihabitans spumae</name>
    <dbReference type="NCBI Taxonomy" id="3373370"/>
    <lineage>
        <taxon>Bacteria</taxon>
        <taxon>Bacillati</taxon>
        <taxon>Actinomycetota</taxon>
        <taxon>Actinomycetes</taxon>
        <taxon>Mycobacteriales</taxon>
        <taxon>Nocardiaceae</taxon>
        <taxon>Antrihabitans</taxon>
    </lineage>
</organism>
<dbReference type="Proteomes" id="UP001609219">
    <property type="component" value="Unassembled WGS sequence"/>
</dbReference>
<accession>A0ABW7JL05</accession>
<keyword evidence="6" id="KW-1185">Reference proteome</keyword>
<evidence type="ECO:0000313" key="5">
    <source>
        <dbReference type="Proteomes" id="UP001609176"/>
    </source>
</evidence>
<reference evidence="4 5" key="1">
    <citation type="submission" date="2024-10" db="EMBL/GenBank/DDBJ databases">
        <authorList>
            <person name="Riesco R."/>
        </authorList>
    </citation>
    <scope>NUCLEOTIDE SEQUENCE [LARGE SCALE GENOMIC DNA]</scope>
    <source>
        <strain evidence="3 5">NCIMB 15448</strain>
        <strain evidence="1 4">NCIMB 15449</strain>
        <strain evidence="2 6">NCIMB 15450</strain>
    </source>
</reference>
<protein>
    <submittedName>
        <fullName evidence="1">Uncharacterized protein</fullName>
    </submittedName>
</protein>
<name>A0ABW7JL05_9NOCA</name>
<evidence type="ECO:0000313" key="1">
    <source>
        <dbReference type="EMBL" id="MFH5208676.1"/>
    </source>
</evidence>
<proteinExistence type="predicted"/>
<dbReference type="Proteomes" id="UP001609176">
    <property type="component" value="Unassembled WGS sequence"/>
</dbReference>
<sequence>MSIPATRLPPRDAPGFVANNWTFTWVGFDGLLVVKMATTAALGWKRRQLLVLTGLDVRLPI</sequence>
<evidence type="ECO:0000313" key="4">
    <source>
        <dbReference type="Proteomes" id="UP001609175"/>
    </source>
</evidence>
<evidence type="ECO:0000313" key="2">
    <source>
        <dbReference type="EMBL" id="MFH5230160.1"/>
    </source>
</evidence>
<dbReference type="Proteomes" id="UP001609175">
    <property type="component" value="Unassembled WGS sequence"/>
</dbReference>
<evidence type="ECO:0000313" key="6">
    <source>
        <dbReference type="Proteomes" id="UP001609219"/>
    </source>
</evidence>
<evidence type="ECO:0000313" key="3">
    <source>
        <dbReference type="EMBL" id="MFH5241956.1"/>
    </source>
</evidence>
<gene>
    <name evidence="3" type="ORF">ACHIPV_08650</name>
    <name evidence="1" type="ORF">ACHIPZ_10760</name>
    <name evidence="2" type="ORF">ACHIRB_16480</name>
</gene>
<dbReference type="RefSeq" id="WP_395114236.1">
    <property type="nucleotide sequence ID" value="NZ_JBIMSN010000062.1"/>
</dbReference>
<dbReference type="EMBL" id="JBIMSO010000043">
    <property type="protein sequence ID" value="MFH5208676.1"/>
    <property type="molecule type" value="Genomic_DNA"/>
</dbReference>
<comment type="caution">
    <text evidence="1">The sequence shown here is derived from an EMBL/GenBank/DDBJ whole genome shotgun (WGS) entry which is preliminary data.</text>
</comment>
<dbReference type="EMBL" id="JBIMSP010000010">
    <property type="protein sequence ID" value="MFH5241956.1"/>
    <property type="molecule type" value="Genomic_DNA"/>
</dbReference>
<dbReference type="EMBL" id="JBIMSN010000062">
    <property type="protein sequence ID" value="MFH5230160.1"/>
    <property type="molecule type" value="Genomic_DNA"/>
</dbReference>